<dbReference type="AlphaFoldDB" id="A0A1D3KZ51"/>
<evidence type="ECO:0000313" key="1">
    <source>
        <dbReference type="EMBL" id="SCG84652.1"/>
    </source>
</evidence>
<dbReference type="EMBL" id="LT607756">
    <property type="protein sequence ID" value="SCG84652.1"/>
    <property type="molecule type" value="Genomic_DNA"/>
</dbReference>
<sequence>MHIKNSFLVILMVLIVLTAITIDYNSPINKSLFNGSNDSLNPLTNFNGMNQVVTLGTDDGGYVVRGGPYGNLNSTVKIAYIIGVHPREVKAHTAILWAVLTQKNLMYCYYVYWVHVTTDAYDYDQGRLNGQNLAAEYVVPDVVRGNFKMAVDVHSNRGVHAGYKECRFVVSPVQGVSSEIAARNIISKIPWLTYYLPKGDKGPKSPKFVTLPLINSGVTSVIYETYMYEPYNLTLEHAEEFLGAVDGLNI</sequence>
<protein>
    <submittedName>
        <fullName evidence="1">Uncharacterized protein</fullName>
    </submittedName>
</protein>
<gene>
    <name evidence="1" type="ORF">MCBB_0064</name>
</gene>
<dbReference type="KEGG" id="mcub:MCBB_0064"/>
<dbReference type="GeneID" id="30410927"/>
<evidence type="ECO:0000313" key="2">
    <source>
        <dbReference type="Proteomes" id="UP000094707"/>
    </source>
</evidence>
<reference evidence="1 2" key="1">
    <citation type="submission" date="2016-08" db="EMBL/GenBank/DDBJ databases">
        <authorList>
            <person name="Seilhamer J.J."/>
        </authorList>
    </citation>
    <scope>NUCLEOTIDE SEQUENCE [LARGE SCALE GENOMIC DNA]</scope>
    <source>
        <strain evidence="1">Buetzberg</strain>
    </source>
</reference>
<organism evidence="1 2">
    <name type="scientific">Methanobacterium congolense</name>
    <dbReference type="NCBI Taxonomy" id="118062"/>
    <lineage>
        <taxon>Archaea</taxon>
        <taxon>Methanobacteriati</taxon>
        <taxon>Methanobacteriota</taxon>
        <taxon>Methanomada group</taxon>
        <taxon>Methanobacteria</taxon>
        <taxon>Methanobacteriales</taxon>
        <taxon>Methanobacteriaceae</taxon>
        <taxon>Methanobacterium</taxon>
    </lineage>
</organism>
<dbReference type="Proteomes" id="UP000094707">
    <property type="component" value="Chromosome I"/>
</dbReference>
<keyword evidence="2" id="KW-1185">Reference proteome</keyword>
<dbReference type="PATRIC" id="fig|129848.4.peg.68"/>
<accession>A0A1D3KZ51</accession>
<dbReference type="RefSeq" id="WP_071905736.1">
    <property type="nucleotide sequence ID" value="NZ_LT607756.1"/>
</dbReference>
<name>A0A1D3KZ51_9EURY</name>
<proteinExistence type="predicted"/>